<accession>A0ACC0TXW8</accession>
<evidence type="ECO:0000313" key="2">
    <source>
        <dbReference type="Proteomes" id="UP001207468"/>
    </source>
</evidence>
<organism evidence="1 2">
    <name type="scientific">Russula earlei</name>
    <dbReference type="NCBI Taxonomy" id="71964"/>
    <lineage>
        <taxon>Eukaryota</taxon>
        <taxon>Fungi</taxon>
        <taxon>Dikarya</taxon>
        <taxon>Basidiomycota</taxon>
        <taxon>Agaricomycotina</taxon>
        <taxon>Agaricomycetes</taxon>
        <taxon>Russulales</taxon>
        <taxon>Russulaceae</taxon>
        <taxon>Russula</taxon>
    </lineage>
</organism>
<gene>
    <name evidence="1" type="ORF">F5148DRAFT_1237030</name>
</gene>
<sequence length="105" mass="11957">MPLTRATTRAATATLLLTITITTCHLPLLLHPLHLPSPLCTPPSLLMPPQQFTCTRPQNVNVHIKTLDRGWSRFQPPRRCKANHGWSQNHMWNTSHPTMVLAFYL</sequence>
<name>A0ACC0TXW8_9AGAM</name>
<comment type="caution">
    <text evidence="1">The sequence shown here is derived from an EMBL/GenBank/DDBJ whole genome shotgun (WGS) entry which is preliminary data.</text>
</comment>
<dbReference type="Proteomes" id="UP001207468">
    <property type="component" value="Unassembled WGS sequence"/>
</dbReference>
<keyword evidence="2" id="KW-1185">Reference proteome</keyword>
<dbReference type="EMBL" id="JAGFNK010000346">
    <property type="protein sequence ID" value="KAI9452198.1"/>
    <property type="molecule type" value="Genomic_DNA"/>
</dbReference>
<reference evidence="1" key="1">
    <citation type="submission" date="2021-03" db="EMBL/GenBank/DDBJ databases">
        <title>Evolutionary priming and transition to the ectomycorrhizal habit in an iconic lineage of mushroom-forming fungi: is preadaptation a requirement?</title>
        <authorList>
            <consortium name="DOE Joint Genome Institute"/>
            <person name="Looney B.P."/>
            <person name="Miyauchi S."/>
            <person name="Morin E."/>
            <person name="Drula E."/>
            <person name="Courty P.E."/>
            <person name="Chicoki N."/>
            <person name="Fauchery L."/>
            <person name="Kohler A."/>
            <person name="Kuo A."/>
            <person name="LaButti K."/>
            <person name="Pangilinan J."/>
            <person name="Lipzen A."/>
            <person name="Riley R."/>
            <person name="Andreopoulos W."/>
            <person name="He G."/>
            <person name="Johnson J."/>
            <person name="Barry K.W."/>
            <person name="Grigoriev I.V."/>
            <person name="Nagy L."/>
            <person name="Hibbett D."/>
            <person name="Henrissat B."/>
            <person name="Matheny P.B."/>
            <person name="Labbe J."/>
            <person name="Martin A.F."/>
        </authorList>
    </citation>
    <scope>NUCLEOTIDE SEQUENCE</scope>
    <source>
        <strain evidence="1">BPL698</strain>
    </source>
</reference>
<protein>
    <submittedName>
        <fullName evidence="1">Uncharacterized protein</fullName>
    </submittedName>
</protein>
<feature type="non-terminal residue" evidence="1">
    <location>
        <position position="105"/>
    </location>
</feature>
<evidence type="ECO:0000313" key="1">
    <source>
        <dbReference type="EMBL" id="KAI9452198.1"/>
    </source>
</evidence>
<proteinExistence type="predicted"/>